<dbReference type="PANTHER" id="PTHR43284">
    <property type="entry name" value="ASPARAGINE SYNTHETASE (GLUTAMINE-HYDROLYZING)"/>
    <property type="match status" value="1"/>
</dbReference>
<dbReference type="PANTHER" id="PTHR43284:SF1">
    <property type="entry name" value="ASPARAGINE SYNTHETASE"/>
    <property type="match status" value="1"/>
</dbReference>
<protein>
    <submittedName>
        <fullName evidence="2">Putative asparagine synthetase [glutamine-hydrolyzing]</fullName>
        <ecNumber evidence="2">6.3.5.4</ecNumber>
    </submittedName>
</protein>
<dbReference type="Pfam" id="PF00733">
    <property type="entry name" value="Asn_synthase"/>
    <property type="match status" value="1"/>
</dbReference>
<proteinExistence type="predicted"/>
<dbReference type="SUPFAM" id="SSF52402">
    <property type="entry name" value="Adenine nucleotide alpha hydrolases-like"/>
    <property type="match status" value="1"/>
</dbReference>
<keyword evidence="2" id="KW-0436">Ligase</keyword>
<dbReference type="EMBL" id="VSSQ01058689">
    <property type="protein sequence ID" value="MPN12357.1"/>
    <property type="molecule type" value="Genomic_DNA"/>
</dbReference>
<dbReference type="GO" id="GO:0005829">
    <property type="term" value="C:cytosol"/>
    <property type="evidence" value="ECO:0007669"/>
    <property type="project" value="TreeGrafter"/>
</dbReference>
<feature type="domain" description="Asparagine synthetase" evidence="1">
    <location>
        <begin position="1"/>
        <end position="105"/>
    </location>
</feature>
<accession>A0A645FDG3</accession>
<dbReference type="GO" id="GO:0006529">
    <property type="term" value="P:asparagine biosynthetic process"/>
    <property type="evidence" value="ECO:0007669"/>
    <property type="project" value="InterPro"/>
</dbReference>
<name>A0A645FDG3_9ZZZZ</name>
<dbReference type="InterPro" id="IPR014729">
    <property type="entry name" value="Rossmann-like_a/b/a_fold"/>
</dbReference>
<dbReference type="GO" id="GO:0004066">
    <property type="term" value="F:asparagine synthase (glutamine-hydrolyzing) activity"/>
    <property type="evidence" value="ECO:0007669"/>
    <property type="project" value="UniProtKB-EC"/>
</dbReference>
<dbReference type="EC" id="6.3.5.4" evidence="2"/>
<dbReference type="InterPro" id="IPR001962">
    <property type="entry name" value="Asn_synthase"/>
</dbReference>
<dbReference type="AlphaFoldDB" id="A0A645FDG3"/>
<sequence length="122" mass="14669">MELAKRIPSDYRVNEIDTKYVLRRAAADVLPEEWAKRPKLGFPTPIRHWLREEEFYNEVRKAFASDYAAEFFDTDKLVQILDDNYTKKLDYGRQIWTAYIFLVWYKRFFIDETPLSSEAFVA</sequence>
<reference evidence="2" key="1">
    <citation type="submission" date="2019-08" db="EMBL/GenBank/DDBJ databases">
        <authorList>
            <person name="Kucharzyk K."/>
            <person name="Murdoch R.W."/>
            <person name="Higgins S."/>
            <person name="Loffler F."/>
        </authorList>
    </citation>
    <scope>NUCLEOTIDE SEQUENCE</scope>
</reference>
<evidence type="ECO:0000259" key="1">
    <source>
        <dbReference type="Pfam" id="PF00733"/>
    </source>
</evidence>
<dbReference type="InterPro" id="IPR051786">
    <property type="entry name" value="ASN_synthetase/amidase"/>
</dbReference>
<organism evidence="2">
    <name type="scientific">bioreactor metagenome</name>
    <dbReference type="NCBI Taxonomy" id="1076179"/>
    <lineage>
        <taxon>unclassified sequences</taxon>
        <taxon>metagenomes</taxon>
        <taxon>ecological metagenomes</taxon>
    </lineage>
</organism>
<evidence type="ECO:0000313" key="2">
    <source>
        <dbReference type="EMBL" id="MPN12357.1"/>
    </source>
</evidence>
<gene>
    <name evidence="2" type="primary">asnB_28</name>
    <name evidence="2" type="ORF">SDC9_159675</name>
</gene>
<comment type="caution">
    <text evidence="2">The sequence shown here is derived from an EMBL/GenBank/DDBJ whole genome shotgun (WGS) entry which is preliminary data.</text>
</comment>
<dbReference type="Gene3D" id="3.40.50.620">
    <property type="entry name" value="HUPs"/>
    <property type="match status" value="1"/>
</dbReference>